<sequence length="59" mass="6378">MNYLMRALGGVLLLGYGTTLIGGYEFSSHQKTQIAPNVRQSPGGYRSWSFWHSGSGGGK</sequence>
<dbReference type="EMBL" id="CP089983">
    <property type="protein sequence ID" value="WXB08700.1"/>
    <property type="molecule type" value="Genomic_DNA"/>
</dbReference>
<gene>
    <name evidence="1" type="ORF">LVJ94_15835</name>
</gene>
<dbReference type="Proteomes" id="UP001374803">
    <property type="component" value="Chromosome"/>
</dbReference>
<dbReference type="RefSeq" id="WP_394838371.1">
    <property type="nucleotide sequence ID" value="NZ_CP089929.1"/>
</dbReference>
<evidence type="ECO:0000313" key="2">
    <source>
        <dbReference type="Proteomes" id="UP001374803"/>
    </source>
</evidence>
<reference evidence="1" key="1">
    <citation type="submission" date="2021-12" db="EMBL/GenBank/DDBJ databases">
        <title>Discovery of the Pendulisporaceae a myxobacterial family with distinct sporulation behavior and unique specialized metabolism.</title>
        <authorList>
            <person name="Garcia R."/>
            <person name="Popoff A."/>
            <person name="Bader C.D."/>
            <person name="Loehr J."/>
            <person name="Walesch S."/>
            <person name="Walt C."/>
            <person name="Boldt J."/>
            <person name="Bunk B."/>
            <person name="Haeckl F.J.F.P.J."/>
            <person name="Gunesch A.P."/>
            <person name="Birkelbach J."/>
            <person name="Nuebel U."/>
            <person name="Pietschmann T."/>
            <person name="Bach T."/>
            <person name="Mueller R."/>
        </authorList>
    </citation>
    <scope>NUCLEOTIDE SEQUENCE</scope>
    <source>
        <strain evidence="1">MSr11367</strain>
    </source>
</reference>
<protein>
    <submittedName>
        <fullName evidence="1">Uncharacterized protein</fullName>
    </submittedName>
</protein>
<keyword evidence="2" id="KW-1185">Reference proteome</keyword>
<name>A0ABZ2LHS3_9BACT</name>
<evidence type="ECO:0000313" key="1">
    <source>
        <dbReference type="EMBL" id="WXB08700.1"/>
    </source>
</evidence>
<proteinExistence type="predicted"/>
<accession>A0ABZ2LHS3</accession>
<organism evidence="1 2">
    <name type="scientific">Pendulispora rubella</name>
    <dbReference type="NCBI Taxonomy" id="2741070"/>
    <lineage>
        <taxon>Bacteria</taxon>
        <taxon>Pseudomonadati</taxon>
        <taxon>Myxococcota</taxon>
        <taxon>Myxococcia</taxon>
        <taxon>Myxococcales</taxon>
        <taxon>Sorangiineae</taxon>
        <taxon>Pendulisporaceae</taxon>
        <taxon>Pendulispora</taxon>
    </lineage>
</organism>